<sequence>MKLTLKTDYSLRVLTFLQMEEKATIKEIAEFYKIKKNHLSVVVNRLSELGYITSTPGPAGGIFLNKSALNISLSEVLIQFEDLTLVECFDSKSNTCRLSPGCKLKSYLHKAQKSFLDELGQYKIKDLV</sequence>
<keyword evidence="3" id="KW-1185">Reference proteome</keyword>
<dbReference type="InterPro" id="IPR036390">
    <property type="entry name" value="WH_DNA-bd_sf"/>
</dbReference>
<comment type="caution">
    <text evidence="2">The sequence shown here is derived from an EMBL/GenBank/DDBJ whole genome shotgun (WGS) entry which is preliminary data.</text>
</comment>
<organism evidence="2 3">
    <name type="scientific">Bacteriovorax antarcticus</name>
    <dbReference type="NCBI Taxonomy" id="3088717"/>
    <lineage>
        <taxon>Bacteria</taxon>
        <taxon>Pseudomonadati</taxon>
        <taxon>Bdellovibrionota</taxon>
        <taxon>Bacteriovoracia</taxon>
        <taxon>Bacteriovoracales</taxon>
        <taxon>Bacteriovoracaceae</taxon>
        <taxon>Bacteriovorax</taxon>
    </lineage>
</organism>
<dbReference type="InterPro" id="IPR030489">
    <property type="entry name" value="TR_Rrf2-type_CS"/>
</dbReference>
<dbReference type="Gene3D" id="1.10.10.10">
    <property type="entry name" value="Winged helix-like DNA-binding domain superfamily/Winged helix DNA-binding domain"/>
    <property type="match status" value="1"/>
</dbReference>
<dbReference type="SUPFAM" id="SSF46785">
    <property type="entry name" value="Winged helix' DNA-binding domain"/>
    <property type="match status" value="1"/>
</dbReference>
<accession>A0ABU5W005</accession>
<proteinExistence type="predicted"/>
<dbReference type="PROSITE" id="PS01332">
    <property type="entry name" value="HTH_RRF2_1"/>
    <property type="match status" value="1"/>
</dbReference>
<dbReference type="PROSITE" id="PS51197">
    <property type="entry name" value="HTH_RRF2_2"/>
    <property type="match status" value="1"/>
</dbReference>
<gene>
    <name evidence="2" type="ORF">SHI21_15280</name>
</gene>
<dbReference type="InterPro" id="IPR000944">
    <property type="entry name" value="Tscrpt_reg_Rrf2"/>
</dbReference>
<dbReference type="Pfam" id="PF02082">
    <property type="entry name" value="Rrf2"/>
    <property type="match status" value="1"/>
</dbReference>
<evidence type="ECO:0000313" key="2">
    <source>
        <dbReference type="EMBL" id="MEA9357590.1"/>
    </source>
</evidence>
<dbReference type="InterPro" id="IPR036388">
    <property type="entry name" value="WH-like_DNA-bd_sf"/>
</dbReference>
<dbReference type="EMBL" id="JAYGJQ010000002">
    <property type="protein sequence ID" value="MEA9357590.1"/>
    <property type="molecule type" value="Genomic_DNA"/>
</dbReference>
<reference evidence="2 3" key="1">
    <citation type="submission" date="2023-11" db="EMBL/GenBank/DDBJ databases">
        <title>A Novel Polar Bacteriovorax (B. antarcticus) Isolated from the Biocrust in Antarctica.</title>
        <authorList>
            <person name="Mun W."/>
            <person name="Choi S.Y."/>
            <person name="Mitchell R.J."/>
        </authorList>
    </citation>
    <scope>NUCLEOTIDE SEQUENCE [LARGE SCALE GENOMIC DNA]</scope>
    <source>
        <strain evidence="2 3">PP10</strain>
    </source>
</reference>
<protein>
    <submittedName>
        <fullName evidence="2">Rrf2 family transcriptional regulator</fullName>
    </submittedName>
</protein>
<dbReference type="RefSeq" id="WP_323577663.1">
    <property type="nucleotide sequence ID" value="NZ_JAYGJQ010000002.1"/>
</dbReference>
<name>A0ABU5W005_9BACT</name>
<evidence type="ECO:0000313" key="3">
    <source>
        <dbReference type="Proteomes" id="UP001302274"/>
    </source>
</evidence>
<dbReference type="PANTHER" id="PTHR33221">
    <property type="entry name" value="WINGED HELIX-TURN-HELIX TRANSCRIPTIONAL REGULATOR, RRF2 FAMILY"/>
    <property type="match status" value="1"/>
</dbReference>
<dbReference type="PANTHER" id="PTHR33221:SF4">
    <property type="entry name" value="HTH-TYPE TRANSCRIPTIONAL REPRESSOR NSRR"/>
    <property type="match status" value="1"/>
</dbReference>
<keyword evidence="1" id="KW-0238">DNA-binding</keyword>
<dbReference type="NCBIfam" id="TIGR00738">
    <property type="entry name" value="rrf2_super"/>
    <property type="match status" value="1"/>
</dbReference>
<dbReference type="Proteomes" id="UP001302274">
    <property type="component" value="Unassembled WGS sequence"/>
</dbReference>
<evidence type="ECO:0000256" key="1">
    <source>
        <dbReference type="ARBA" id="ARBA00023125"/>
    </source>
</evidence>